<evidence type="ECO:0000256" key="1">
    <source>
        <dbReference type="ARBA" id="ARBA00008532"/>
    </source>
</evidence>
<dbReference type="FunCoup" id="A0A1V9XBU3">
    <property type="interactions" value="404"/>
</dbReference>
<dbReference type="GO" id="GO:0016597">
    <property type="term" value="F:amino acid binding"/>
    <property type="evidence" value="ECO:0007669"/>
    <property type="project" value="TreeGrafter"/>
</dbReference>
<dbReference type="SUPFAM" id="SSF55909">
    <property type="entry name" value="Pentein"/>
    <property type="match status" value="1"/>
</dbReference>
<evidence type="ECO:0000256" key="2">
    <source>
        <dbReference type="ARBA" id="ARBA00022801"/>
    </source>
</evidence>
<comment type="caution">
    <text evidence="3">The sequence shown here is derived from an EMBL/GenBank/DDBJ whole genome shotgun (WGS) entry which is preliminary data.</text>
</comment>
<accession>A0A1V9XBU3</accession>
<gene>
    <name evidence="3" type="ORF">BIW11_11269</name>
</gene>
<dbReference type="EMBL" id="MNPL01015601">
    <property type="protein sequence ID" value="OQR70999.1"/>
    <property type="molecule type" value="Genomic_DNA"/>
</dbReference>
<keyword evidence="4" id="KW-1185">Reference proteome</keyword>
<dbReference type="GO" id="GO:0045429">
    <property type="term" value="P:positive regulation of nitric oxide biosynthetic process"/>
    <property type="evidence" value="ECO:0007669"/>
    <property type="project" value="TreeGrafter"/>
</dbReference>
<dbReference type="GO" id="GO:0000052">
    <property type="term" value="P:citrulline metabolic process"/>
    <property type="evidence" value="ECO:0007669"/>
    <property type="project" value="TreeGrafter"/>
</dbReference>
<proteinExistence type="inferred from homology"/>
<organism evidence="3 4">
    <name type="scientific">Tropilaelaps mercedesae</name>
    <dbReference type="NCBI Taxonomy" id="418985"/>
    <lineage>
        <taxon>Eukaryota</taxon>
        <taxon>Metazoa</taxon>
        <taxon>Ecdysozoa</taxon>
        <taxon>Arthropoda</taxon>
        <taxon>Chelicerata</taxon>
        <taxon>Arachnida</taxon>
        <taxon>Acari</taxon>
        <taxon>Parasitiformes</taxon>
        <taxon>Mesostigmata</taxon>
        <taxon>Gamasina</taxon>
        <taxon>Dermanyssoidea</taxon>
        <taxon>Laelapidae</taxon>
        <taxon>Tropilaelaps</taxon>
    </lineage>
</organism>
<dbReference type="GO" id="GO:0016403">
    <property type="term" value="F:dimethylargininase activity"/>
    <property type="evidence" value="ECO:0007669"/>
    <property type="project" value="TreeGrafter"/>
</dbReference>
<dbReference type="InParanoid" id="A0A1V9XBU3"/>
<reference evidence="3 4" key="1">
    <citation type="journal article" date="2017" name="Gigascience">
        <title>Draft genome of the honey bee ectoparasitic mite, Tropilaelaps mercedesae, is shaped by the parasitic life history.</title>
        <authorList>
            <person name="Dong X."/>
            <person name="Armstrong S.D."/>
            <person name="Xia D."/>
            <person name="Makepeace B.L."/>
            <person name="Darby A.C."/>
            <person name="Kadowaki T."/>
        </authorList>
    </citation>
    <scope>NUCLEOTIDE SEQUENCE [LARGE SCALE GENOMIC DNA]</scope>
    <source>
        <strain evidence="3">Wuxi-XJTLU</strain>
    </source>
</reference>
<dbReference type="Gene3D" id="3.75.10.10">
    <property type="entry name" value="L-arginine/glycine Amidinotransferase, Chain A"/>
    <property type="match status" value="1"/>
</dbReference>
<dbReference type="OrthoDB" id="10016839at2759"/>
<sequence length="269" mass="29653">MAFGKTTHAIVCRVPESYCKLTSIVTGTQSTAQAKREHSAYCEVLRDLNIDVIELPSDELSPECLFVNDLAVVANGTALICKPASPQRLKEVELIRKTIQREIGIPTVEISDPHATLEGGDVLFTGEEFFVGLSQRTNEAGARGLAAAFPEFPTTPVKVVCKEPLKSVISMAGPGIICVSKSKEAQIMKREIEREATHQYQTVTVQDDRAANCLYANKTLIHRSEFPQSKLEFVRKIDFPRIELPLTHLSPVNVGLTSLSIMIDKPKCF</sequence>
<dbReference type="InterPro" id="IPR033199">
    <property type="entry name" value="DDAH-like"/>
</dbReference>
<name>A0A1V9XBU3_9ACAR</name>
<comment type="similarity">
    <text evidence="1">Belongs to the DDAH family.</text>
</comment>
<dbReference type="Pfam" id="PF19420">
    <property type="entry name" value="DDAH_eukar"/>
    <property type="match status" value="1"/>
</dbReference>
<dbReference type="FunFam" id="3.75.10.10:FF:000004">
    <property type="entry name" value="N(G),N(G)-dimethylarginine dimethylaminohydrolase 1"/>
    <property type="match status" value="1"/>
</dbReference>
<dbReference type="AlphaFoldDB" id="A0A1V9XBU3"/>
<evidence type="ECO:0000313" key="4">
    <source>
        <dbReference type="Proteomes" id="UP000192247"/>
    </source>
</evidence>
<keyword evidence="2 3" id="KW-0378">Hydrolase</keyword>
<dbReference type="Proteomes" id="UP000192247">
    <property type="component" value="Unassembled WGS sequence"/>
</dbReference>
<dbReference type="PANTHER" id="PTHR12737:SF9">
    <property type="entry name" value="DIMETHYLARGININASE"/>
    <property type="match status" value="1"/>
</dbReference>
<dbReference type="GO" id="GO:0006525">
    <property type="term" value="P:arginine metabolic process"/>
    <property type="evidence" value="ECO:0007669"/>
    <property type="project" value="TreeGrafter"/>
</dbReference>
<dbReference type="PANTHER" id="PTHR12737">
    <property type="entry name" value="DIMETHYLARGININE DIMETHYLAMINOHYDROLASE"/>
    <property type="match status" value="1"/>
</dbReference>
<protein>
    <submittedName>
        <fullName evidence="3">N(G)-dimethylarginine dimethylaminohydrolase 1-like</fullName>
    </submittedName>
</protein>
<dbReference type="STRING" id="418985.A0A1V9XBU3"/>
<evidence type="ECO:0000313" key="3">
    <source>
        <dbReference type="EMBL" id="OQR70999.1"/>
    </source>
</evidence>